<keyword evidence="7" id="KW-0808">Transferase</keyword>
<feature type="compositionally biased region" description="Pro residues" evidence="12">
    <location>
        <begin position="291"/>
        <end position="308"/>
    </location>
</feature>
<evidence type="ECO:0000313" key="14">
    <source>
        <dbReference type="EMBL" id="SCG70791.1"/>
    </source>
</evidence>
<dbReference type="Pfam" id="PF02780">
    <property type="entry name" value="Transketolase_C"/>
    <property type="match status" value="1"/>
</dbReference>
<dbReference type="InterPro" id="IPR005475">
    <property type="entry name" value="Transketolase-like_Pyr-bd"/>
</dbReference>
<feature type="domain" description="Transketolase-like pyrimidine-binding" evidence="13">
    <location>
        <begin position="317"/>
        <end position="479"/>
    </location>
</feature>
<dbReference type="InterPro" id="IPR051424">
    <property type="entry name" value="Transketolase-like"/>
</dbReference>
<dbReference type="CDD" id="cd02012">
    <property type="entry name" value="TPP_TK"/>
    <property type="match status" value="1"/>
</dbReference>
<evidence type="ECO:0000256" key="6">
    <source>
        <dbReference type="ARBA" id="ARBA00011738"/>
    </source>
</evidence>
<keyword evidence="9" id="KW-0106">Calcium</keyword>
<proteinExistence type="inferred from homology"/>
<evidence type="ECO:0000256" key="1">
    <source>
        <dbReference type="ARBA" id="ARBA00001913"/>
    </source>
</evidence>
<dbReference type="FunFam" id="3.40.50.970:FF:000129">
    <property type="entry name" value="Transketolase"/>
    <property type="match status" value="1"/>
</dbReference>
<comment type="cofactor">
    <cofactor evidence="4">
        <name>thiamine diphosphate</name>
        <dbReference type="ChEBI" id="CHEBI:58937"/>
    </cofactor>
</comment>
<comment type="cofactor">
    <cofactor evidence="1">
        <name>Ca(2+)</name>
        <dbReference type="ChEBI" id="CHEBI:29108"/>
    </cofactor>
</comment>
<evidence type="ECO:0000256" key="8">
    <source>
        <dbReference type="ARBA" id="ARBA00022723"/>
    </source>
</evidence>
<evidence type="ECO:0000256" key="11">
    <source>
        <dbReference type="ARBA" id="ARBA00023052"/>
    </source>
</evidence>
<dbReference type="PANTHER" id="PTHR43195:SF1">
    <property type="entry name" value="FI06132P-RELATED"/>
    <property type="match status" value="1"/>
</dbReference>
<evidence type="ECO:0000256" key="9">
    <source>
        <dbReference type="ARBA" id="ARBA00022837"/>
    </source>
</evidence>
<keyword evidence="8" id="KW-0479">Metal-binding</keyword>
<feature type="region of interest" description="Disordered" evidence="12">
    <location>
        <begin position="288"/>
        <end position="312"/>
    </location>
</feature>
<evidence type="ECO:0000256" key="5">
    <source>
        <dbReference type="ARBA" id="ARBA00007131"/>
    </source>
</evidence>
<comment type="similarity">
    <text evidence="5">Belongs to the transketolase family.</text>
</comment>
<accession>A0A1C5JKF3</accession>
<sequence length="649" mass="68471">MTMEAERTLREEELAGLAELAAQLRVDAIRCSTRAGSGHPTSSLSAADLLAVLISRHLRYHWTDPRGRTNDHLIFSKGHASPLLYAVFKAVGAITDQELVETYRQFGSRLQGHPTPALPWVDVATGSLGQGLPAGVGIALAGRYLDHLPFHVWVLCGDSEMAEGSIWEALDKAGHYGLRNLTAIVDINRFGQRGPTELEWDLDTYRRRVEAFGCQALVIDGHDLAAIDEALGRARQATGPTVVLARTVKGKGVPEVENQPGWHGKPFKPDLAERAVAALGGVRQIRVAAPRPEPAPPASAPAAEPPTMPRYDKGAEVATRNAYGDALRALGSRPDVVALDGEVSDSTRADKFGEAYPDRFFEMFISEQQLVAAAVGLQVRGYRPFAATFAAFFSRAYDFVRMAGISRADIALSGSHSGVEIGADGPSQMGLEDLAAMRAVQGSTVLYPSDAVSCAALVAQMVDRKGVNYLRTTRGKYPVLYANEDAFPVGGSKLLRGGGDDDIALIGAGVTVHNCLAAADELAREGIKARVIDLYSIKPLDRDRLVDAVRATGGRLLVVEDHYPEGGVGSAVLESLADLAEPVRVTHLAVRGLPTSGTPIQLMDQAGIGVSAIVAAARAAEAPATDAAGAVSPAGARVDAASAAGGGPR</sequence>
<comment type="cofactor">
    <cofactor evidence="3">
        <name>Mg(2+)</name>
        <dbReference type="ChEBI" id="CHEBI:18420"/>
    </cofactor>
</comment>
<evidence type="ECO:0000259" key="13">
    <source>
        <dbReference type="SMART" id="SM00861"/>
    </source>
</evidence>
<comment type="cofactor">
    <cofactor evidence="2">
        <name>Mn(2+)</name>
        <dbReference type="ChEBI" id="CHEBI:29035"/>
    </cofactor>
</comment>
<dbReference type="PANTHER" id="PTHR43195">
    <property type="entry name" value="TRANSKETOLASE"/>
    <property type="match status" value="1"/>
</dbReference>
<dbReference type="SUPFAM" id="SSF52922">
    <property type="entry name" value="TK C-terminal domain-like"/>
    <property type="match status" value="1"/>
</dbReference>
<keyword evidence="10" id="KW-0460">Magnesium</keyword>
<dbReference type="SUPFAM" id="SSF52518">
    <property type="entry name" value="Thiamin diphosphate-binding fold (THDP-binding)"/>
    <property type="match status" value="2"/>
</dbReference>
<dbReference type="AlphaFoldDB" id="A0A1C5JKF3"/>
<dbReference type="InterPro" id="IPR033248">
    <property type="entry name" value="Transketolase_C"/>
</dbReference>
<dbReference type="CDD" id="cd07033">
    <property type="entry name" value="TPP_PYR_DXS_TK_like"/>
    <property type="match status" value="1"/>
</dbReference>
<dbReference type="InterPro" id="IPR009014">
    <property type="entry name" value="Transketo_C/PFOR_II"/>
</dbReference>
<dbReference type="InterPro" id="IPR029061">
    <property type="entry name" value="THDP-binding"/>
</dbReference>
<keyword evidence="11" id="KW-0786">Thiamine pyrophosphate</keyword>
<dbReference type="Pfam" id="PF02779">
    <property type="entry name" value="Transket_pyr"/>
    <property type="match status" value="1"/>
</dbReference>
<dbReference type="GO" id="GO:0030976">
    <property type="term" value="F:thiamine pyrophosphate binding"/>
    <property type="evidence" value="ECO:0007669"/>
    <property type="project" value="TreeGrafter"/>
</dbReference>
<dbReference type="GO" id="GO:0004802">
    <property type="term" value="F:transketolase activity"/>
    <property type="evidence" value="ECO:0007669"/>
    <property type="project" value="TreeGrafter"/>
</dbReference>
<dbReference type="Proteomes" id="UP000198221">
    <property type="component" value="Chromosome I"/>
</dbReference>
<dbReference type="Gene3D" id="3.40.50.970">
    <property type="match status" value="2"/>
</dbReference>
<dbReference type="Gene3D" id="3.40.50.920">
    <property type="match status" value="1"/>
</dbReference>
<gene>
    <name evidence="14" type="ORF">GA0070613_4816</name>
</gene>
<evidence type="ECO:0000256" key="10">
    <source>
        <dbReference type="ARBA" id="ARBA00022842"/>
    </source>
</evidence>
<organism evidence="14 15">
    <name type="scientific">Micromonospora inositola</name>
    <dbReference type="NCBI Taxonomy" id="47865"/>
    <lineage>
        <taxon>Bacteria</taxon>
        <taxon>Bacillati</taxon>
        <taxon>Actinomycetota</taxon>
        <taxon>Actinomycetes</taxon>
        <taxon>Micromonosporales</taxon>
        <taxon>Micromonosporaceae</taxon>
        <taxon>Micromonospora</taxon>
    </lineage>
</organism>
<dbReference type="NCBIfam" id="NF004559">
    <property type="entry name" value="PRK05899.2-5"/>
    <property type="match status" value="1"/>
</dbReference>
<evidence type="ECO:0000256" key="3">
    <source>
        <dbReference type="ARBA" id="ARBA00001946"/>
    </source>
</evidence>
<dbReference type="Pfam" id="PF00456">
    <property type="entry name" value="Transketolase_N"/>
    <property type="match status" value="1"/>
</dbReference>
<dbReference type="GO" id="GO:0005737">
    <property type="term" value="C:cytoplasm"/>
    <property type="evidence" value="ECO:0007669"/>
    <property type="project" value="UniProtKB-ARBA"/>
</dbReference>
<dbReference type="GO" id="GO:0000287">
    <property type="term" value="F:magnesium ion binding"/>
    <property type="evidence" value="ECO:0007669"/>
    <property type="project" value="UniProtKB-ARBA"/>
</dbReference>
<dbReference type="InterPro" id="IPR020826">
    <property type="entry name" value="Transketolase_BS"/>
</dbReference>
<evidence type="ECO:0000256" key="12">
    <source>
        <dbReference type="SAM" id="MobiDB-lite"/>
    </source>
</evidence>
<evidence type="ECO:0000256" key="4">
    <source>
        <dbReference type="ARBA" id="ARBA00001964"/>
    </source>
</evidence>
<dbReference type="PROSITE" id="PS00802">
    <property type="entry name" value="TRANSKETOLASE_2"/>
    <property type="match status" value="1"/>
</dbReference>
<keyword evidence="15" id="KW-1185">Reference proteome</keyword>
<dbReference type="InterPro" id="IPR005474">
    <property type="entry name" value="Transketolase_N"/>
</dbReference>
<dbReference type="SMART" id="SM00861">
    <property type="entry name" value="Transket_pyr"/>
    <property type="match status" value="1"/>
</dbReference>
<name>A0A1C5JKF3_9ACTN</name>
<evidence type="ECO:0000256" key="2">
    <source>
        <dbReference type="ARBA" id="ARBA00001936"/>
    </source>
</evidence>
<dbReference type="EMBL" id="LT607754">
    <property type="protein sequence ID" value="SCG70791.1"/>
    <property type="molecule type" value="Genomic_DNA"/>
</dbReference>
<evidence type="ECO:0000256" key="7">
    <source>
        <dbReference type="ARBA" id="ARBA00022679"/>
    </source>
</evidence>
<evidence type="ECO:0000313" key="15">
    <source>
        <dbReference type="Proteomes" id="UP000198221"/>
    </source>
</evidence>
<protein>
    <submittedName>
        <fullName evidence="14">Transketolase</fullName>
    </submittedName>
</protein>
<reference evidence="15" key="1">
    <citation type="submission" date="2016-06" db="EMBL/GenBank/DDBJ databases">
        <authorList>
            <person name="Varghese N."/>
            <person name="Submissions Spin"/>
        </authorList>
    </citation>
    <scope>NUCLEOTIDE SEQUENCE [LARGE SCALE GENOMIC DNA]</scope>
    <source>
        <strain evidence="15">DSM 43819</strain>
    </source>
</reference>
<comment type="subunit">
    <text evidence="6">Homodimer.</text>
</comment>